<evidence type="ECO:0000256" key="1">
    <source>
        <dbReference type="ARBA" id="ARBA00007787"/>
    </source>
</evidence>
<accession>A0ABU9GSA3</accession>
<comment type="caution">
    <text evidence="8">The sequence shown here is derived from an EMBL/GenBank/DDBJ whole genome shotgun (WGS) entry which is preliminary data.</text>
</comment>
<dbReference type="InterPro" id="IPR011767">
    <property type="entry name" value="GLR_AS"/>
</dbReference>
<dbReference type="NCBIfam" id="TIGR02181">
    <property type="entry name" value="GRX_bact"/>
    <property type="match status" value="1"/>
</dbReference>
<dbReference type="InterPro" id="IPR002109">
    <property type="entry name" value="Glutaredoxin"/>
</dbReference>
<gene>
    <name evidence="8" type="primary">grxC</name>
    <name evidence="8" type="ORF">V6256_11385</name>
</gene>
<dbReference type="Gene3D" id="3.40.30.10">
    <property type="entry name" value="Glutaredoxin"/>
    <property type="match status" value="1"/>
</dbReference>
<dbReference type="CDD" id="cd03418">
    <property type="entry name" value="GRX_GRXb_1_3_like"/>
    <property type="match status" value="1"/>
</dbReference>
<evidence type="ECO:0000256" key="3">
    <source>
        <dbReference type="ARBA" id="ARBA00022982"/>
    </source>
</evidence>
<keyword evidence="4" id="KW-1015">Disulfide bond</keyword>
<dbReference type="PROSITE" id="PS00195">
    <property type="entry name" value="GLUTAREDOXIN_1"/>
    <property type="match status" value="1"/>
</dbReference>
<evidence type="ECO:0000256" key="4">
    <source>
        <dbReference type="ARBA" id="ARBA00023157"/>
    </source>
</evidence>
<keyword evidence="5 6" id="KW-0676">Redox-active center</keyword>
<dbReference type="PANTHER" id="PTHR45694">
    <property type="entry name" value="GLUTAREDOXIN 2"/>
    <property type="match status" value="1"/>
</dbReference>
<dbReference type="PROSITE" id="PS51354">
    <property type="entry name" value="GLUTAREDOXIN_2"/>
    <property type="match status" value="1"/>
</dbReference>
<keyword evidence="2 6" id="KW-0813">Transport</keyword>
<dbReference type="SUPFAM" id="SSF52833">
    <property type="entry name" value="Thioredoxin-like"/>
    <property type="match status" value="1"/>
</dbReference>
<protein>
    <recommendedName>
        <fullName evidence="6">Glutaredoxin</fullName>
    </recommendedName>
</protein>
<evidence type="ECO:0000256" key="6">
    <source>
        <dbReference type="RuleBase" id="RU364065"/>
    </source>
</evidence>
<dbReference type="PANTHER" id="PTHR45694:SF18">
    <property type="entry name" value="GLUTAREDOXIN-1-RELATED"/>
    <property type="match status" value="1"/>
</dbReference>
<feature type="domain" description="Glutaredoxin" evidence="7">
    <location>
        <begin position="4"/>
        <end position="60"/>
    </location>
</feature>
<dbReference type="Proteomes" id="UP001369082">
    <property type="component" value="Unassembled WGS sequence"/>
</dbReference>
<reference evidence="8 9" key="1">
    <citation type="submission" date="2024-02" db="EMBL/GenBank/DDBJ databases">
        <title>Bacteria isolated from the canopy kelp, Nereocystis luetkeana.</title>
        <authorList>
            <person name="Pfister C.A."/>
            <person name="Younker I.T."/>
            <person name="Light S.H."/>
        </authorList>
    </citation>
    <scope>NUCLEOTIDE SEQUENCE [LARGE SCALE GENOMIC DNA]</scope>
    <source>
        <strain evidence="8 9">TI.1.05</strain>
    </source>
</reference>
<evidence type="ECO:0000256" key="2">
    <source>
        <dbReference type="ARBA" id="ARBA00022448"/>
    </source>
</evidence>
<name>A0ABU9GSA3_9GAMM</name>
<dbReference type="EMBL" id="JBAKAZ010000045">
    <property type="protein sequence ID" value="MEL0630208.1"/>
    <property type="molecule type" value="Genomic_DNA"/>
</dbReference>
<evidence type="ECO:0000259" key="7">
    <source>
        <dbReference type="Pfam" id="PF00462"/>
    </source>
</evidence>
<organism evidence="8 9">
    <name type="scientific">Psychromonas aquatilis</name>
    <dbReference type="NCBI Taxonomy" id="2005072"/>
    <lineage>
        <taxon>Bacteria</taxon>
        <taxon>Pseudomonadati</taxon>
        <taxon>Pseudomonadota</taxon>
        <taxon>Gammaproteobacteria</taxon>
        <taxon>Alteromonadales</taxon>
        <taxon>Psychromonadaceae</taxon>
        <taxon>Psychromonas</taxon>
    </lineage>
</organism>
<dbReference type="InterPro" id="IPR014025">
    <property type="entry name" value="Glutaredoxin_subgr"/>
</dbReference>
<comment type="similarity">
    <text evidence="1 6">Belongs to the glutaredoxin family.</text>
</comment>
<keyword evidence="6" id="KW-0963">Cytoplasm</keyword>
<evidence type="ECO:0000256" key="5">
    <source>
        <dbReference type="ARBA" id="ARBA00023284"/>
    </source>
</evidence>
<evidence type="ECO:0000313" key="9">
    <source>
        <dbReference type="Proteomes" id="UP001369082"/>
    </source>
</evidence>
<dbReference type="Pfam" id="PF00462">
    <property type="entry name" value="Glutaredoxin"/>
    <property type="match status" value="1"/>
</dbReference>
<dbReference type="InterPro" id="IPR011900">
    <property type="entry name" value="GRX_bact"/>
</dbReference>
<dbReference type="PRINTS" id="PR00160">
    <property type="entry name" value="GLUTAREDOXIN"/>
</dbReference>
<proteinExistence type="inferred from homology"/>
<dbReference type="InterPro" id="IPR036249">
    <property type="entry name" value="Thioredoxin-like_sf"/>
</dbReference>
<dbReference type="RefSeq" id="WP_341598336.1">
    <property type="nucleotide sequence ID" value="NZ_JBAKAZ010000045.1"/>
</dbReference>
<keyword evidence="9" id="KW-1185">Reference proteome</keyword>
<sequence>MATITMYTTPYCPYCQRAKQLLDHKQVSYEEIDVSDRSLRPNMTKITGGTTVPQIIINGTPIGGCDELYALERAEKLDELLS</sequence>
<keyword evidence="3 6" id="KW-0249">Electron transport</keyword>
<comment type="function">
    <text evidence="6">Has a glutathione-disulfide oxidoreductase activity in the presence of NADPH and glutathione reductase. Reduces low molecular weight disulfides and proteins.</text>
</comment>
<evidence type="ECO:0000313" key="8">
    <source>
        <dbReference type="EMBL" id="MEL0630208.1"/>
    </source>
</evidence>